<sequence length="103" mass="11461">MKAAWRGRAFKPLDLLLLVNDRLREVNESPSSSSLGPDEEQTPMFSPCHCSEPSRAEPRRSGCTVRAETDRDELGPGPQQPMAFIGHWVKDQSQLGCCTEAMM</sequence>
<feature type="region of interest" description="Disordered" evidence="1">
    <location>
        <begin position="26"/>
        <end position="81"/>
    </location>
</feature>
<evidence type="ECO:0000313" key="3">
    <source>
        <dbReference type="Proteomes" id="UP001153269"/>
    </source>
</evidence>
<keyword evidence="3" id="KW-1185">Reference proteome</keyword>
<proteinExistence type="predicted"/>
<dbReference type="AlphaFoldDB" id="A0A9N7UAW1"/>
<evidence type="ECO:0000256" key="1">
    <source>
        <dbReference type="SAM" id="MobiDB-lite"/>
    </source>
</evidence>
<comment type="caution">
    <text evidence="2">The sequence shown here is derived from an EMBL/GenBank/DDBJ whole genome shotgun (WGS) entry which is preliminary data.</text>
</comment>
<gene>
    <name evidence="2" type="ORF">PLEPLA_LOCUS15480</name>
</gene>
<accession>A0A9N7UAW1</accession>
<evidence type="ECO:0000313" key="2">
    <source>
        <dbReference type="EMBL" id="CAB1427540.1"/>
    </source>
</evidence>
<dbReference type="EMBL" id="CADEAL010000976">
    <property type="protein sequence ID" value="CAB1427540.1"/>
    <property type="molecule type" value="Genomic_DNA"/>
</dbReference>
<protein>
    <submittedName>
        <fullName evidence="2">Uncharacterized protein</fullName>
    </submittedName>
</protein>
<name>A0A9N7UAW1_PLEPL</name>
<reference evidence="2" key="1">
    <citation type="submission" date="2020-03" db="EMBL/GenBank/DDBJ databases">
        <authorList>
            <person name="Weist P."/>
        </authorList>
    </citation>
    <scope>NUCLEOTIDE SEQUENCE</scope>
</reference>
<organism evidence="2 3">
    <name type="scientific">Pleuronectes platessa</name>
    <name type="common">European plaice</name>
    <dbReference type="NCBI Taxonomy" id="8262"/>
    <lineage>
        <taxon>Eukaryota</taxon>
        <taxon>Metazoa</taxon>
        <taxon>Chordata</taxon>
        <taxon>Craniata</taxon>
        <taxon>Vertebrata</taxon>
        <taxon>Euteleostomi</taxon>
        <taxon>Actinopterygii</taxon>
        <taxon>Neopterygii</taxon>
        <taxon>Teleostei</taxon>
        <taxon>Neoteleostei</taxon>
        <taxon>Acanthomorphata</taxon>
        <taxon>Carangaria</taxon>
        <taxon>Pleuronectiformes</taxon>
        <taxon>Pleuronectoidei</taxon>
        <taxon>Pleuronectidae</taxon>
        <taxon>Pleuronectes</taxon>
    </lineage>
</organism>
<dbReference type="Proteomes" id="UP001153269">
    <property type="component" value="Unassembled WGS sequence"/>
</dbReference>